<organism evidence="1 2">
    <name type="scientific">Nocardia camponoti</name>
    <dbReference type="NCBI Taxonomy" id="1616106"/>
    <lineage>
        <taxon>Bacteria</taxon>
        <taxon>Bacillati</taxon>
        <taxon>Actinomycetota</taxon>
        <taxon>Actinomycetes</taxon>
        <taxon>Mycobacteriales</taxon>
        <taxon>Nocardiaceae</taxon>
        <taxon>Nocardia</taxon>
    </lineage>
</organism>
<reference evidence="1" key="2">
    <citation type="submission" date="2020-09" db="EMBL/GenBank/DDBJ databases">
        <authorList>
            <person name="Sun Q."/>
            <person name="Zhou Y."/>
        </authorList>
    </citation>
    <scope>NUCLEOTIDE SEQUENCE</scope>
    <source>
        <strain evidence="1">CGMCC 4.7278</strain>
    </source>
</reference>
<reference evidence="1" key="1">
    <citation type="journal article" date="2014" name="Int. J. Syst. Evol. Microbiol.">
        <title>Complete genome sequence of Corynebacterium casei LMG S-19264T (=DSM 44701T), isolated from a smear-ripened cheese.</title>
        <authorList>
            <consortium name="US DOE Joint Genome Institute (JGI-PGF)"/>
            <person name="Walter F."/>
            <person name="Albersmeier A."/>
            <person name="Kalinowski J."/>
            <person name="Ruckert C."/>
        </authorList>
    </citation>
    <scope>NUCLEOTIDE SEQUENCE</scope>
    <source>
        <strain evidence="1">CGMCC 4.7278</strain>
    </source>
</reference>
<dbReference type="Proteomes" id="UP000612956">
    <property type="component" value="Unassembled WGS sequence"/>
</dbReference>
<dbReference type="AlphaFoldDB" id="A0A917QQA8"/>
<dbReference type="EMBL" id="BMMW01000004">
    <property type="protein sequence ID" value="GGK62808.1"/>
    <property type="molecule type" value="Genomic_DNA"/>
</dbReference>
<protein>
    <submittedName>
        <fullName evidence="1">Uncharacterized protein</fullName>
    </submittedName>
</protein>
<evidence type="ECO:0000313" key="1">
    <source>
        <dbReference type="EMBL" id="GGK62808.1"/>
    </source>
</evidence>
<accession>A0A917QQA8</accession>
<name>A0A917QQA8_9NOCA</name>
<gene>
    <name evidence="1" type="ORF">GCM10011591_38800</name>
</gene>
<comment type="caution">
    <text evidence="1">The sequence shown here is derived from an EMBL/GenBank/DDBJ whole genome shotgun (WGS) entry which is preliminary data.</text>
</comment>
<evidence type="ECO:0000313" key="2">
    <source>
        <dbReference type="Proteomes" id="UP000612956"/>
    </source>
</evidence>
<proteinExistence type="predicted"/>
<keyword evidence="2" id="KW-1185">Reference proteome</keyword>
<sequence length="143" mass="15617">MPTLEMPHHHPDALFAAVHMIQALDPDELVHLGDPGEPSHVENWYIKTLRRSYRGALGFQFSSGLNLGKRDITSLPPGYELDANWIAVDRPAVLVAIGPSETARRAVIASGRSVVTAAGPTTASVRWRDGDMWANRIAKEAVL</sequence>